<dbReference type="eggNOG" id="KOG1773">
    <property type="taxonomic scope" value="Eukaryota"/>
</dbReference>
<dbReference type="OrthoDB" id="2802411at2759"/>
<dbReference type="RefSeq" id="XP_067527272.1">
    <property type="nucleotide sequence ID" value="XM_067671171.1"/>
</dbReference>
<name>I1CTU6_RHIO9</name>
<dbReference type="PANTHER" id="PTHR21659:SF116">
    <property type="entry name" value="PLASMA MEMBRANE PROTEOLIPID 3"/>
    <property type="match status" value="1"/>
</dbReference>
<reference evidence="7 8" key="1">
    <citation type="journal article" date="2009" name="PLoS Genet.">
        <title>Genomic analysis of the basal lineage fungus Rhizopus oryzae reveals a whole-genome duplication.</title>
        <authorList>
            <person name="Ma L.-J."/>
            <person name="Ibrahim A.S."/>
            <person name="Skory C."/>
            <person name="Grabherr M.G."/>
            <person name="Burger G."/>
            <person name="Butler M."/>
            <person name="Elias M."/>
            <person name="Idnurm A."/>
            <person name="Lang B.F."/>
            <person name="Sone T."/>
            <person name="Abe A."/>
            <person name="Calvo S.E."/>
            <person name="Corrochano L.M."/>
            <person name="Engels R."/>
            <person name="Fu J."/>
            <person name="Hansberg W."/>
            <person name="Kim J.-M."/>
            <person name="Kodira C.D."/>
            <person name="Koehrsen M.J."/>
            <person name="Liu B."/>
            <person name="Miranda-Saavedra D."/>
            <person name="O'Leary S."/>
            <person name="Ortiz-Castellanos L."/>
            <person name="Poulter R."/>
            <person name="Rodriguez-Romero J."/>
            <person name="Ruiz-Herrera J."/>
            <person name="Shen Y.-Q."/>
            <person name="Zeng Q."/>
            <person name="Galagan J."/>
            <person name="Birren B.W."/>
            <person name="Cuomo C.A."/>
            <person name="Wickes B.L."/>
        </authorList>
    </citation>
    <scope>NUCLEOTIDE SEQUENCE [LARGE SCALE GENOMIC DNA]</scope>
    <source>
        <strain evidence="8">RA 99-880 / ATCC MYA-4621 / FGSC 9543 / NRRL 43880</strain>
    </source>
</reference>
<organism evidence="7 8">
    <name type="scientific">Rhizopus delemar (strain RA 99-880 / ATCC MYA-4621 / FGSC 9543 / NRRL 43880)</name>
    <name type="common">Mucormycosis agent</name>
    <name type="synonym">Rhizopus arrhizus var. delemar</name>
    <dbReference type="NCBI Taxonomy" id="246409"/>
    <lineage>
        <taxon>Eukaryota</taxon>
        <taxon>Fungi</taxon>
        <taxon>Fungi incertae sedis</taxon>
        <taxon>Mucoromycota</taxon>
        <taxon>Mucoromycotina</taxon>
        <taxon>Mucoromycetes</taxon>
        <taxon>Mucorales</taxon>
        <taxon>Mucorineae</taxon>
        <taxon>Rhizopodaceae</taxon>
        <taxon>Rhizopus</taxon>
    </lineage>
</organism>
<proteinExistence type="inferred from homology"/>
<evidence type="ECO:0000313" key="7">
    <source>
        <dbReference type="EMBL" id="EIE91876.1"/>
    </source>
</evidence>
<protein>
    <submittedName>
        <fullName evidence="7">Plasma membrane proteolipid 3</fullName>
    </submittedName>
</protein>
<feature type="transmembrane region" description="Helical" evidence="6">
    <location>
        <begin position="32"/>
        <end position="55"/>
    </location>
</feature>
<evidence type="ECO:0000256" key="3">
    <source>
        <dbReference type="ARBA" id="ARBA00022692"/>
    </source>
</evidence>
<evidence type="ECO:0000256" key="6">
    <source>
        <dbReference type="SAM" id="Phobius"/>
    </source>
</evidence>
<keyword evidence="3 6" id="KW-0812">Transmembrane</keyword>
<keyword evidence="5 6" id="KW-0472">Membrane</keyword>
<evidence type="ECO:0000256" key="1">
    <source>
        <dbReference type="ARBA" id="ARBA00004370"/>
    </source>
</evidence>
<dbReference type="AlphaFoldDB" id="I1CTU6"/>
<sequence length="57" mass="6275">MAFTCSDICKLLFAIILPPLGVLFERGCTCDLLINIALTCLGYIPGIIHAVYIILKY</sequence>
<dbReference type="Pfam" id="PF01679">
    <property type="entry name" value="Pmp3"/>
    <property type="match status" value="1"/>
</dbReference>
<dbReference type="OMA" id="EKGCDYH"/>
<dbReference type="InterPro" id="IPR000612">
    <property type="entry name" value="PMP3"/>
</dbReference>
<dbReference type="PROSITE" id="PS01309">
    <property type="entry name" value="UPF0057"/>
    <property type="match status" value="1"/>
</dbReference>
<gene>
    <name evidence="7" type="ORF">RO3G_16587</name>
</gene>
<dbReference type="TCDB" id="9.B.12.2.2">
    <property type="family name" value="the sensitivity to sodium or salt stress-induced hydrophobic peptide (sna) family"/>
</dbReference>
<dbReference type="PANTHER" id="PTHR21659">
    <property type="entry name" value="HYDROPHOBIC PROTEIN RCI2 LOW TEMPERATURE AND SALT RESPONSIVE PROTEIN LTI6 -RELATED"/>
    <property type="match status" value="1"/>
</dbReference>
<dbReference type="FunCoup" id="I1CTU6">
    <property type="interactions" value="161"/>
</dbReference>
<dbReference type="GO" id="GO:0016020">
    <property type="term" value="C:membrane"/>
    <property type="evidence" value="ECO:0007669"/>
    <property type="project" value="UniProtKB-SubCell"/>
</dbReference>
<dbReference type="EMBL" id="CH476752">
    <property type="protein sequence ID" value="EIE91876.1"/>
    <property type="molecule type" value="Genomic_DNA"/>
</dbReference>
<dbReference type="GeneID" id="93623552"/>
<accession>I1CTU6</accession>
<evidence type="ECO:0000256" key="4">
    <source>
        <dbReference type="ARBA" id="ARBA00022989"/>
    </source>
</evidence>
<comment type="subcellular location">
    <subcellularLocation>
        <location evidence="1">Membrane</location>
    </subcellularLocation>
</comment>
<evidence type="ECO:0000256" key="2">
    <source>
        <dbReference type="ARBA" id="ARBA00009530"/>
    </source>
</evidence>
<keyword evidence="4 6" id="KW-1133">Transmembrane helix</keyword>
<keyword evidence="8" id="KW-1185">Reference proteome</keyword>
<dbReference type="Proteomes" id="UP000009138">
    <property type="component" value="Unassembled WGS sequence"/>
</dbReference>
<evidence type="ECO:0000313" key="8">
    <source>
        <dbReference type="Proteomes" id="UP000009138"/>
    </source>
</evidence>
<comment type="similarity">
    <text evidence="2">Belongs to the UPF0057 (PMP3) family.</text>
</comment>
<evidence type="ECO:0000256" key="5">
    <source>
        <dbReference type="ARBA" id="ARBA00023136"/>
    </source>
</evidence>
<dbReference type="VEuPathDB" id="FungiDB:RO3G_16587"/>
<dbReference type="InParanoid" id="I1CTU6"/>
<dbReference type="STRING" id="246409.I1CTU6"/>